<protein>
    <submittedName>
        <fullName evidence="1">Uncharacterized protein</fullName>
    </submittedName>
</protein>
<evidence type="ECO:0000313" key="2">
    <source>
        <dbReference type="Proteomes" id="UP001059663"/>
    </source>
</evidence>
<proteinExistence type="predicted"/>
<dbReference type="EMBL" id="CP087977">
    <property type="protein sequence ID" value="UUZ46411.1"/>
    <property type="molecule type" value="Genomic_DNA"/>
</dbReference>
<dbReference type="Proteomes" id="UP001059663">
    <property type="component" value="Chromosome"/>
</dbReference>
<evidence type="ECO:0000313" key="1">
    <source>
        <dbReference type="EMBL" id="UUZ46411.1"/>
    </source>
</evidence>
<organism evidence="1 2">
    <name type="scientific">Janibacter limosus</name>
    <dbReference type="NCBI Taxonomy" id="53458"/>
    <lineage>
        <taxon>Bacteria</taxon>
        <taxon>Bacillati</taxon>
        <taxon>Actinomycetota</taxon>
        <taxon>Actinomycetes</taxon>
        <taxon>Micrococcales</taxon>
        <taxon>Intrasporangiaceae</taxon>
        <taxon>Janibacter</taxon>
    </lineage>
</organism>
<gene>
    <name evidence="1" type="ORF">LP422_17990</name>
</gene>
<reference evidence="1" key="1">
    <citation type="submission" date="2021-11" db="EMBL/GenBank/DDBJ databases">
        <title>Study of the species diversity of bacterial strains isolated from a unique natural object - Shulgan-Tash cave (Bashkiria).</title>
        <authorList>
            <person name="Sazanova A.L."/>
            <person name="Chirak E.R."/>
            <person name="Safronova V.I."/>
        </authorList>
    </citation>
    <scope>NUCLEOTIDE SEQUENCE</scope>
    <source>
        <strain evidence="1">P1</strain>
    </source>
</reference>
<accession>A0AC61U8P2</accession>
<sequence length="227" mass="23619">MAVAGWTIIALGVLQLLGRGFAVPGAGRLRAAVSSRSDGGWLSTLLLGAVYGLAGFCSGPVPGAILTVAATQDTPWQGGALLAVYAPGMAAPLLVLAALWDRFDLGSRARLRGRTLRIGPLQLHTTSVAAGLLFVIVGVIFLRYDGTAGLTGSLGLPDLTDTEFAAQQAVGQWAAQVPSWALPLLVVIGALLVARRRRDPRARGPARRGAHEARAPRSTFELDVARA</sequence>
<name>A0AC61U8P2_9MICO</name>